<dbReference type="Pfam" id="PF08240">
    <property type="entry name" value="ADH_N"/>
    <property type="match status" value="1"/>
</dbReference>
<dbReference type="AlphaFoldDB" id="A0A444JUW4"/>
<dbReference type="InterPro" id="IPR013149">
    <property type="entry name" value="ADH-like_C"/>
</dbReference>
<dbReference type="SUPFAM" id="SSF50129">
    <property type="entry name" value="GroES-like"/>
    <property type="match status" value="1"/>
</dbReference>
<dbReference type="Proteomes" id="UP000287563">
    <property type="component" value="Unassembled WGS sequence"/>
</dbReference>
<dbReference type="InterPro" id="IPR036291">
    <property type="entry name" value="NAD(P)-bd_dom_sf"/>
</dbReference>
<reference evidence="3 4" key="1">
    <citation type="submission" date="2018-11" db="EMBL/GenBank/DDBJ databases">
        <title>Photobacterium sp. BEI247 sp. nov., a marine bacterium isolated from Yongle Blue Hole in the South China Sea.</title>
        <authorList>
            <person name="Wang X."/>
        </authorList>
    </citation>
    <scope>NUCLEOTIDE SEQUENCE [LARGE SCALE GENOMIC DNA]</scope>
    <source>
        <strain evidence="4">BEI247</strain>
    </source>
</reference>
<comment type="caution">
    <text evidence="3">The sequence shown here is derived from an EMBL/GenBank/DDBJ whole genome shotgun (WGS) entry which is preliminary data.</text>
</comment>
<dbReference type="InterPro" id="IPR051603">
    <property type="entry name" value="Zinc-ADH_QOR/CCCR"/>
</dbReference>
<dbReference type="Gene3D" id="3.90.180.10">
    <property type="entry name" value="Medium-chain alcohol dehydrogenases, catalytic domain"/>
    <property type="match status" value="1"/>
</dbReference>
<dbReference type="EMBL" id="RJLM01000001">
    <property type="protein sequence ID" value="RWX56870.1"/>
    <property type="molecule type" value="Genomic_DNA"/>
</dbReference>
<proteinExistence type="predicted"/>
<evidence type="ECO:0000313" key="3">
    <source>
        <dbReference type="EMBL" id="RWX56870.1"/>
    </source>
</evidence>
<gene>
    <name evidence="3" type="ORF">EDI28_02155</name>
</gene>
<keyword evidence="1" id="KW-0521">NADP</keyword>
<dbReference type="OrthoDB" id="9771084at2"/>
<dbReference type="InterPro" id="IPR011032">
    <property type="entry name" value="GroES-like_sf"/>
</dbReference>
<evidence type="ECO:0000259" key="2">
    <source>
        <dbReference type="SMART" id="SM00829"/>
    </source>
</evidence>
<protein>
    <submittedName>
        <fullName evidence="3">Dehydrogenase</fullName>
    </submittedName>
</protein>
<sequence>MKAWKLSQPEGLDCLILSRAAKPAPAANEVCIQVMAAGLNPIDYKLTNWGYATWEYPQIIGLDIAGTIAVVGKDVTHFQPGDRVVCFADPRQAGGFANYATVKAHALSRIPEQVSFEQAAALPCAGYTAWLAVHDKLDVRPGQRIAITGAGGGVGGFAVQLAKLAGATVYAIAEKRHHHRLLGYGVDAVLDPRTDNIAMRLIELTEDQLVHAVIDCVSAKSGSIMSALIRYNGEIVMIADQFNQVPLLATTKAISLHEVALHGTYAHGTLEHIHHLADIGNTLSNMIAEGKLDPMIDQILPFEELAEGLKILKQQQHSGKLVVTLDQP</sequence>
<feature type="domain" description="Enoyl reductase (ER)" evidence="2">
    <location>
        <begin position="11"/>
        <end position="323"/>
    </location>
</feature>
<dbReference type="RefSeq" id="WP_128782188.1">
    <property type="nucleotide sequence ID" value="NZ_RJLM01000001.1"/>
</dbReference>
<name>A0A444JUW4_9GAMM</name>
<keyword evidence="4" id="KW-1185">Reference proteome</keyword>
<dbReference type="Gene3D" id="3.40.50.720">
    <property type="entry name" value="NAD(P)-binding Rossmann-like Domain"/>
    <property type="match status" value="1"/>
</dbReference>
<dbReference type="InterPro" id="IPR020843">
    <property type="entry name" value="ER"/>
</dbReference>
<dbReference type="Pfam" id="PF00107">
    <property type="entry name" value="ADH_zinc_N"/>
    <property type="match status" value="1"/>
</dbReference>
<dbReference type="PANTHER" id="PTHR44154">
    <property type="entry name" value="QUINONE OXIDOREDUCTASE"/>
    <property type="match status" value="1"/>
</dbReference>
<accession>A0A444JUW4</accession>
<evidence type="ECO:0000313" key="4">
    <source>
        <dbReference type="Proteomes" id="UP000287563"/>
    </source>
</evidence>
<evidence type="ECO:0000256" key="1">
    <source>
        <dbReference type="ARBA" id="ARBA00022857"/>
    </source>
</evidence>
<dbReference type="SMART" id="SM00829">
    <property type="entry name" value="PKS_ER"/>
    <property type="match status" value="1"/>
</dbReference>
<dbReference type="GO" id="GO:0016491">
    <property type="term" value="F:oxidoreductase activity"/>
    <property type="evidence" value="ECO:0007669"/>
    <property type="project" value="InterPro"/>
</dbReference>
<dbReference type="SUPFAM" id="SSF51735">
    <property type="entry name" value="NAD(P)-binding Rossmann-fold domains"/>
    <property type="match status" value="1"/>
</dbReference>
<dbReference type="PANTHER" id="PTHR44154:SF1">
    <property type="entry name" value="QUINONE OXIDOREDUCTASE"/>
    <property type="match status" value="1"/>
</dbReference>
<dbReference type="InterPro" id="IPR013154">
    <property type="entry name" value="ADH-like_N"/>
</dbReference>
<organism evidence="3 4">
    <name type="scientific">Photobacterium chitinilyticum</name>
    <dbReference type="NCBI Taxonomy" id="2485123"/>
    <lineage>
        <taxon>Bacteria</taxon>
        <taxon>Pseudomonadati</taxon>
        <taxon>Pseudomonadota</taxon>
        <taxon>Gammaproteobacteria</taxon>
        <taxon>Vibrionales</taxon>
        <taxon>Vibrionaceae</taxon>
        <taxon>Photobacterium</taxon>
    </lineage>
</organism>